<evidence type="ECO:0000256" key="2">
    <source>
        <dbReference type="ARBA" id="ARBA00005642"/>
    </source>
</evidence>
<keyword evidence="10" id="KW-1185">Reference proteome</keyword>
<dbReference type="GO" id="GO:0003723">
    <property type="term" value="F:RNA binding"/>
    <property type="evidence" value="ECO:0007669"/>
    <property type="project" value="InterPro"/>
</dbReference>
<dbReference type="AlphaFoldDB" id="A0A5C0B316"/>
<dbReference type="PANTHER" id="PTHR13767:SF2">
    <property type="entry name" value="PSEUDOURIDYLATE SYNTHASE TRUB1"/>
    <property type="match status" value="1"/>
</dbReference>
<dbReference type="NCBIfam" id="TIGR00431">
    <property type="entry name" value="TruB"/>
    <property type="match status" value="1"/>
</dbReference>
<accession>A0A5C0B316</accession>
<feature type="domain" description="tRNA pseudouridylate synthase B C-terminal" evidence="8">
    <location>
        <begin position="180"/>
        <end position="234"/>
    </location>
</feature>
<feature type="domain" description="tRNA pseudouridine synthase II TruB subfamily 1 C-terminal" evidence="7">
    <location>
        <begin position="239"/>
        <end position="293"/>
    </location>
</feature>
<dbReference type="PANTHER" id="PTHR13767">
    <property type="entry name" value="TRNA-PSEUDOURIDINE SYNTHASE"/>
    <property type="match status" value="1"/>
</dbReference>
<proteinExistence type="inferred from homology"/>
<evidence type="ECO:0000256" key="1">
    <source>
        <dbReference type="ARBA" id="ARBA00000385"/>
    </source>
</evidence>
<dbReference type="SUPFAM" id="SSF88697">
    <property type="entry name" value="PUA domain-like"/>
    <property type="match status" value="1"/>
</dbReference>
<comment type="catalytic activity">
    <reaction evidence="1 5">
        <text>uridine(55) in tRNA = pseudouridine(55) in tRNA</text>
        <dbReference type="Rhea" id="RHEA:42532"/>
        <dbReference type="Rhea" id="RHEA-COMP:10101"/>
        <dbReference type="Rhea" id="RHEA-COMP:10102"/>
        <dbReference type="ChEBI" id="CHEBI:65314"/>
        <dbReference type="ChEBI" id="CHEBI:65315"/>
        <dbReference type="EC" id="5.4.99.25"/>
    </reaction>
</comment>
<dbReference type="InterPro" id="IPR015240">
    <property type="entry name" value="tRNA_sdUridine_synth_fam1_C"/>
</dbReference>
<dbReference type="InterPro" id="IPR032819">
    <property type="entry name" value="TruB_C"/>
</dbReference>
<protein>
    <recommendedName>
        <fullName evidence="5">tRNA pseudouridine synthase B</fullName>
        <ecNumber evidence="5">5.4.99.25</ecNumber>
    </recommendedName>
    <alternativeName>
        <fullName evidence="5">tRNA pseudouridine(55) synthase</fullName>
        <shortName evidence="5">Psi55 synthase</shortName>
    </alternativeName>
    <alternativeName>
        <fullName evidence="5">tRNA pseudouridylate synthase</fullName>
    </alternativeName>
    <alternativeName>
        <fullName evidence="5">tRNA-uridine isomerase</fullName>
    </alternativeName>
</protein>
<dbReference type="GO" id="GO:0031119">
    <property type="term" value="P:tRNA pseudouridine synthesis"/>
    <property type="evidence" value="ECO:0007669"/>
    <property type="project" value="UniProtKB-UniRule"/>
</dbReference>
<gene>
    <name evidence="5 9" type="primary">truB</name>
    <name evidence="9" type="ORF">FXN63_15050</name>
</gene>
<dbReference type="InterPro" id="IPR015947">
    <property type="entry name" value="PUA-like_sf"/>
</dbReference>
<dbReference type="OrthoDB" id="9802309at2"/>
<dbReference type="InterPro" id="IPR014780">
    <property type="entry name" value="tRNA_psdUridine_synth_TruB"/>
</dbReference>
<dbReference type="CDD" id="cd02573">
    <property type="entry name" value="PseudoU_synth_EcTruB"/>
    <property type="match status" value="1"/>
</dbReference>
<organism evidence="9 10">
    <name type="scientific">Pigmentiphaga aceris</name>
    <dbReference type="NCBI Taxonomy" id="1940612"/>
    <lineage>
        <taxon>Bacteria</taxon>
        <taxon>Pseudomonadati</taxon>
        <taxon>Pseudomonadota</taxon>
        <taxon>Betaproteobacteria</taxon>
        <taxon>Burkholderiales</taxon>
        <taxon>Alcaligenaceae</taxon>
        <taxon>Pigmentiphaga</taxon>
    </lineage>
</organism>
<dbReference type="CDD" id="cd21152">
    <property type="entry name" value="PUA_TruB_bacterial"/>
    <property type="match status" value="1"/>
</dbReference>
<dbReference type="HAMAP" id="MF_01080">
    <property type="entry name" value="TruB_bact"/>
    <property type="match status" value="1"/>
</dbReference>
<reference evidence="9 10" key="1">
    <citation type="submission" date="2019-08" db="EMBL/GenBank/DDBJ databases">
        <title>Amphibian skin-associated Pigmentiphaga: genome sequence and occurrence across geography and hosts.</title>
        <authorList>
            <person name="Bletz M.C."/>
            <person name="Bunk B."/>
            <person name="Sproeer C."/>
            <person name="Biwer P."/>
            <person name="Reiter S."/>
            <person name="Rabemananjara F.C.E."/>
            <person name="Schulz S."/>
            <person name="Overmann J."/>
            <person name="Vences M."/>
        </authorList>
    </citation>
    <scope>NUCLEOTIDE SEQUENCE [LARGE SCALE GENOMIC DNA]</scope>
    <source>
        <strain evidence="9 10">Mada1488</strain>
    </source>
</reference>
<dbReference type="InterPro" id="IPR002501">
    <property type="entry name" value="PsdUridine_synth_N"/>
</dbReference>
<evidence type="ECO:0000313" key="9">
    <source>
        <dbReference type="EMBL" id="QEI07007.1"/>
    </source>
</evidence>
<dbReference type="KEGG" id="pacr:FXN63_15050"/>
<dbReference type="GO" id="GO:1990481">
    <property type="term" value="P:mRNA pseudouridine synthesis"/>
    <property type="evidence" value="ECO:0007669"/>
    <property type="project" value="TreeGrafter"/>
</dbReference>
<dbReference type="Pfam" id="PF09157">
    <property type="entry name" value="TruB-C_2"/>
    <property type="match status" value="1"/>
</dbReference>
<dbReference type="Pfam" id="PF01509">
    <property type="entry name" value="TruB_N"/>
    <property type="match status" value="1"/>
</dbReference>
<feature type="domain" description="Pseudouridine synthase II N-terminal" evidence="6">
    <location>
        <begin position="32"/>
        <end position="179"/>
    </location>
</feature>
<evidence type="ECO:0000259" key="6">
    <source>
        <dbReference type="Pfam" id="PF01509"/>
    </source>
</evidence>
<name>A0A5C0B316_9BURK</name>
<dbReference type="EC" id="5.4.99.25" evidence="5"/>
<evidence type="ECO:0000256" key="3">
    <source>
        <dbReference type="ARBA" id="ARBA00022694"/>
    </source>
</evidence>
<keyword evidence="3 5" id="KW-0819">tRNA processing</keyword>
<keyword evidence="4 5" id="KW-0413">Isomerase</keyword>
<comment type="function">
    <text evidence="5">Responsible for synthesis of pseudouridine from uracil-55 in the psi GC loop of transfer RNAs.</text>
</comment>
<dbReference type="EMBL" id="CP043046">
    <property type="protein sequence ID" value="QEI07007.1"/>
    <property type="molecule type" value="Genomic_DNA"/>
</dbReference>
<dbReference type="GO" id="GO:0160148">
    <property type="term" value="F:tRNA pseudouridine(55) synthase activity"/>
    <property type="evidence" value="ECO:0007669"/>
    <property type="project" value="UniProtKB-EC"/>
</dbReference>
<feature type="active site" description="Nucleophile" evidence="5">
    <location>
        <position position="47"/>
    </location>
</feature>
<dbReference type="RefSeq" id="WP_148816054.1">
    <property type="nucleotide sequence ID" value="NZ_CP043046.1"/>
</dbReference>
<evidence type="ECO:0000259" key="7">
    <source>
        <dbReference type="Pfam" id="PF09157"/>
    </source>
</evidence>
<comment type="similarity">
    <text evidence="2 5">Belongs to the pseudouridine synthase TruB family. Type 1 subfamily.</text>
</comment>
<dbReference type="SUPFAM" id="SSF55120">
    <property type="entry name" value="Pseudouridine synthase"/>
    <property type="match status" value="1"/>
</dbReference>
<dbReference type="Pfam" id="PF16198">
    <property type="entry name" value="TruB_C_2"/>
    <property type="match status" value="1"/>
</dbReference>
<evidence type="ECO:0000259" key="8">
    <source>
        <dbReference type="Pfam" id="PF16198"/>
    </source>
</evidence>
<evidence type="ECO:0000256" key="4">
    <source>
        <dbReference type="ARBA" id="ARBA00023235"/>
    </source>
</evidence>
<sequence>MGASKRGLPLDGVLVMDKQIGLSSNHVLQRARRILNARKGGHTGTLDPFATGLMILCFGEATKFSAGMFDADKSYLAEVMLGEETETGDNTGLTVSTAAVNVSLEQLNDVLSRFIGRIDQIPPMYSALKRDGKPLYAYAREGIVLEREPRTITIFEIRLVSFDGMRAVIDVSCSKGTYIRTLAQDIGRALGCGAHLTALRRSRTAGFSIEQAITLEALEALPRATDALLPIESLISELPIVQLDASDAARFGHGQQLTAPDVKAERLRVHGPDNDFLGTARWQDGWLLPDRVISLKETT</sequence>
<evidence type="ECO:0000256" key="5">
    <source>
        <dbReference type="HAMAP-Rule" id="MF_01080"/>
    </source>
</evidence>
<dbReference type="InterPro" id="IPR020103">
    <property type="entry name" value="PsdUridine_synth_cat_dom_sf"/>
</dbReference>
<dbReference type="Proteomes" id="UP000325161">
    <property type="component" value="Chromosome"/>
</dbReference>
<evidence type="ECO:0000313" key="10">
    <source>
        <dbReference type="Proteomes" id="UP000325161"/>
    </source>
</evidence>
<dbReference type="Gene3D" id="3.30.2350.10">
    <property type="entry name" value="Pseudouridine synthase"/>
    <property type="match status" value="1"/>
</dbReference>